<feature type="active site" description="Glycyl thioester intermediate" evidence="7">
    <location>
        <position position="602"/>
    </location>
</feature>
<dbReference type="UniPathway" id="UPA00143"/>
<keyword evidence="4 8" id="KW-0547">Nucleotide-binding</keyword>
<dbReference type="AlphaFoldDB" id="A0A7S1Q0U2"/>
<evidence type="ECO:0000256" key="3">
    <source>
        <dbReference type="ARBA" id="ARBA00022598"/>
    </source>
</evidence>
<dbReference type="GO" id="GO:0016925">
    <property type="term" value="P:protein sumoylation"/>
    <property type="evidence" value="ECO:0007669"/>
    <property type="project" value="TreeGrafter"/>
</dbReference>
<dbReference type="EMBL" id="HBGF01017708">
    <property type="protein sequence ID" value="CAD9109934.1"/>
    <property type="molecule type" value="Transcribed_RNA"/>
</dbReference>
<evidence type="ECO:0000256" key="1">
    <source>
        <dbReference type="ARBA" id="ARBA00004906"/>
    </source>
</evidence>
<dbReference type="GO" id="GO:0004839">
    <property type="term" value="F:ubiquitin activating enzyme activity"/>
    <property type="evidence" value="ECO:0007669"/>
    <property type="project" value="UniProtKB-EC"/>
</dbReference>
<organism evidence="11">
    <name type="scientific">Neobodo designis</name>
    <name type="common">Flagellated protozoan</name>
    <name type="synonym">Bodo designis</name>
    <dbReference type="NCBI Taxonomy" id="312471"/>
    <lineage>
        <taxon>Eukaryota</taxon>
        <taxon>Discoba</taxon>
        <taxon>Euglenozoa</taxon>
        <taxon>Kinetoplastea</taxon>
        <taxon>Metakinetoplastina</taxon>
        <taxon>Neobodonida</taxon>
        <taxon>Neobodo</taxon>
    </lineage>
</organism>
<dbReference type="PROSITE" id="PS00865">
    <property type="entry name" value="UBIQUITIN_ACTIVAT_2"/>
    <property type="match status" value="1"/>
</dbReference>
<feature type="domain" description="Ubiquitin-activating enzyme E1 C-terminal" evidence="10">
    <location>
        <begin position="894"/>
        <end position="1024"/>
    </location>
</feature>
<dbReference type="PRINTS" id="PR01849">
    <property type="entry name" value="UBIQUITINACT"/>
</dbReference>
<reference evidence="11" key="1">
    <citation type="submission" date="2021-01" db="EMBL/GenBank/DDBJ databases">
        <authorList>
            <person name="Corre E."/>
            <person name="Pelletier E."/>
            <person name="Niang G."/>
            <person name="Scheremetjew M."/>
            <person name="Finn R."/>
            <person name="Kale V."/>
            <person name="Holt S."/>
            <person name="Cochrane G."/>
            <person name="Meng A."/>
            <person name="Brown T."/>
            <person name="Cohen L."/>
        </authorList>
    </citation>
    <scope>NUCLEOTIDE SEQUENCE</scope>
    <source>
        <strain evidence="11">CCAP 1951/1</strain>
    </source>
</reference>
<dbReference type="Gene3D" id="3.10.290.60">
    <property type="entry name" value="Ubiquitin-activating enzyme E1, UFD domain"/>
    <property type="match status" value="1"/>
</dbReference>
<dbReference type="InterPro" id="IPR019572">
    <property type="entry name" value="UBA_E1_SCCH"/>
</dbReference>
<dbReference type="Pfam" id="PF09358">
    <property type="entry name" value="E1_UFD"/>
    <property type="match status" value="1"/>
</dbReference>
<dbReference type="Gene3D" id="3.40.50.12550">
    <property type="entry name" value="Ubiquitin-activating enzyme E1, inactive adenylation domain, subdomain 2"/>
    <property type="match status" value="1"/>
</dbReference>
<evidence type="ECO:0000256" key="2">
    <source>
        <dbReference type="ARBA" id="ARBA00005673"/>
    </source>
</evidence>
<dbReference type="Pfam" id="PF00899">
    <property type="entry name" value="ThiF"/>
    <property type="match status" value="2"/>
</dbReference>
<evidence type="ECO:0000313" key="11">
    <source>
        <dbReference type="EMBL" id="CAD9109934.1"/>
    </source>
</evidence>
<dbReference type="InterPro" id="IPR042063">
    <property type="entry name" value="Ubi_acti_E1_SCCH"/>
</dbReference>
<dbReference type="InterPro" id="IPR038252">
    <property type="entry name" value="UBA_E1_C_sf"/>
</dbReference>
<dbReference type="Gene3D" id="3.50.50.80">
    <property type="entry name" value="Ubiquitin-activating enzyme E1, inactive adenylation domain, subdomain 1"/>
    <property type="match status" value="1"/>
</dbReference>
<keyword evidence="6 8" id="KW-0067">ATP-binding</keyword>
<dbReference type="Gene3D" id="2.40.30.180">
    <property type="entry name" value="Ubiquitin-activating enzyme E1, FCCH domain"/>
    <property type="match status" value="1"/>
</dbReference>
<evidence type="ECO:0000259" key="10">
    <source>
        <dbReference type="SMART" id="SM00985"/>
    </source>
</evidence>
<dbReference type="GO" id="GO:0019948">
    <property type="term" value="F:SUMO activating enzyme activity"/>
    <property type="evidence" value="ECO:0007669"/>
    <property type="project" value="TreeGrafter"/>
</dbReference>
<accession>A0A7S1Q0U2</accession>
<protein>
    <recommendedName>
        <fullName evidence="10">Ubiquitin-activating enzyme E1 C-terminal domain-containing protein</fullName>
    </recommendedName>
</protein>
<dbReference type="SUPFAM" id="SSF69572">
    <property type="entry name" value="Activating enzymes of the ubiquitin-like proteins"/>
    <property type="match status" value="2"/>
</dbReference>
<comment type="similarity">
    <text evidence="2 8">Belongs to the ubiquitin-activating E1 family.</text>
</comment>
<feature type="transmembrane region" description="Helical" evidence="9">
    <location>
        <begin position="862"/>
        <end position="886"/>
    </location>
</feature>
<dbReference type="Gene3D" id="1.10.10.2660">
    <property type="entry name" value="Ubiquitin-activating enzyme E1, SCCH domain"/>
    <property type="match status" value="1"/>
</dbReference>
<evidence type="ECO:0000256" key="5">
    <source>
        <dbReference type="ARBA" id="ARBA00022786"/>
    </source>
</evidence>
<dbReference type="PANTHER" id="PTHR10953:SF4">
    <property type="entry name" value="UBIQUITIN-ACTIVATING ENZYME E1 C-TERMINAL DOMAIN-CONTAINING PROTEIN"/>
    <property type="match status" value="1"/>
</dbReference>
<dbReference type="InterPro" id="IPR035985">
    <property type="entry name" value="Ubiquitin-activating_enz"/>
</dbReference>
<evidence type="ECO:0000256" key="8">
    <source>
        <dbReference type="RuleBase" id="RU000519"/>
    </source>
</evidence>
<dbReference type="PANTHER" id="PTHR10953">
    <property type="entry name" value="UBIQUITIN-ACTIVATING ENZYME E1"/>
    <property type="match status" value="1"/>
</dbReference>
<keyword evidence="5 8" id="KW-0833">Ubl conjugation pathway</keyword>
<comment type="pathway">
    <text evidence="1">Protein modification; protein ubiquitination.</text>
</comment>
<dbReference type="InterPro" id="IPR000011">
    <property type="entry name" value="UBQ/SUMO-activ_enz_E1-like"/>
</dbReference>
<dbReference type="InterPro" id="IPR045886">
    <property type="entry name" value="ThiF/MoeB/HesA"/>
</dbReference>
<keyword evidence="3 8" id="KW-0436">Ligase</keyword>
<evidence type="ECO:0000256" key="6">
    <source>
        <dbReference type="ARBA" id="ARBA00022840"/>
    </source>
</evidence>
<dbReference type="FunFam" id="1.10.10.2660:FF:000005">
    <property type="entry name" value="Ubiquitin-activating enzyme E1, putative"/>
    <property type="match status" value="1"/>
</dbReference>
<dbReference type="InterPro" id="IPR033127">
    <property type="entry name" value="UBQ-activ_enz_E1_Cys_AS"/>
</dbReference>
<dbReference type="GO" id="GO:0005737">
    <property type="term" value="C:cytoplasm"/>
    <property type="evidence" value="ECO:0007669"/>
    <property type="project" value="TreeGrafter"/>
</dbReference>
<evidence type="ECO:0000256" key="9">
    <source>
        <dbReference type="SAM" id="Phobius"/>
    </source>
</evidence>
<dbReference type="NCBIfam" id="TIGR01408">
    <property type="entry name" value="Ube1"/>
    <property type="match status" value="1"/>
</dbReference>
<evidence type="ECO:0000256" key="7">
    <source>
        <dbReference type="PROSITE-ProRule" id="PRU10132"/>
    </source>
</evidence>
<evidence type="ECO:0000256" key="4">
    <source>
        <dbReference type="ARBA" id="ARBA00022741"/>
    </source>
</evidence>
<dbReference type="GO" id="GO:0005524">
    <property type="term" value="F:ATP binding"/>
    <property type="evidence" value="ECO:0007669"/>
    <property type="project" value="UniProtKB-KW"/>
</dbReference>
<dbReference type="Pfam" id="PF10585">
    <property type="entry name" value="UBA_E1_SCCH"/>
    <property type="match status" value="1"/>
</dbReference>
<dbReference type="InterPro" id="IPR042449">
    <property type="entry name" value="Ub-E1_IAD_1"/>
</dbReference>
<name>A0A7S1Q0U2_NEODS</name>
<dbReference type="InterPro" id="IPR042302">
    <property type="entry name" value="E1_FCCH_sf"/>
</dbReference>
<dbReference type="CDD" id="cd01490">
    <property type="entry name" value="Ube1_repeat2"/>
    <property type="match status" value="1"/>
</dbReference>
<dbReference type="InterPro" id="IPR018075">
    <property type="entry name" value="UBQ-activ_enz_E1"/>
</dbReference>
<dbReference type="InterPro" id="IPR000594">
    <property type="entry name" value="ThiF_NAD_FAD-bd"/>
</dbReference>
<dbReference type="GO" id="GO:0031510">
    <property type="term" value="C:SUMO activating enzyme complex"/>
    <property type="evidence" value="ECO:0007669"/>
    <property type="project" value="TreeGrafter"/>
</dbReference>
<keyword evidence="9" id="KW-1133">Transmembrane helix</keyword>
<keyword evidence="9" id="KW-0812">Transmembrane</keyword>
<gene>
    <name evidence="11" type="ORF">NDES1114_LOCUS11669</name>
</gene>
<dbReference type="InterPro" id="IPR018965">
    <property type="entry name" value="Ub-activating_enz_E1_C"/>
</dbReference>
<dbReference type="SMART" id="SM00985">
    <property type="entry name" value="UBA_e1_C"/>
    <property type="match status" value="1"/>
</dbReference>
<keyword evidence="9" id="KW-0472">Membrane</keyword>
<dbReference type="Gene3D" id="3.40.50.720">
    <property type="entry name" value="NAD(P)-binding Rossmann-like Domain"/>
    <property type="match status" value="1"/>
</dbReference>
<proteinExistence type="inferred from homology"/>
<sequence>MSAMDDEAIKQQLYNRQGYVVGAETQRKYGEMRVAVVGLGGPGCEVAKNLILTGIKQVTLVDDSAITWHDLSSVFYANEADVGKPMAKTLEPRLAELNRFATVAVAAADGNNMCPDDVLLQQHVVIYCNKNTSLLTRENALCRANGVRFVSCESRGVACSVFVDTGDEFIVNDKNGEELVTCVVTDVDQDNAVVMLNDDKKHETEPGDKVYFTDVEGCTMLNSADPAQPTLFEVLEVVSPFAVKIKVEPEGALKAAPMFKGRGYMHTTKQPVTVKCKSLEASLDAPDFNFVFDDEAKLCANGELHALFRGLHKVAPNAAAHAPITTPVDLAALATAAGSDLSKELLDLIGPTLHGNLNPMACFIGGFAAQEVLKCGSGKFTPVFQWLHYDAREVVQSMPNGVVPPEAERAPLNCRYDGQIAVFGRTFQQTLQNTSAFIVGAGALGCEHIKNVAMIGLGCPEDASASSAKITITDMDTIELSNLSRQFLFRSHHIGKPKSTVAAGAAVEINKALRVEALEQKVARETENVFNEAFWEGQGVIMNALDNVIARKYVDERCVDFQRPLFESGTLGAKCNTQCVIPYLTENYGNSADPPEKDIPLCTLKNTPSAIEHTIQWARDAFHGYFVQGPSDASAYLSDPAGFLAGLARDPSNKPTVLKSLVDGIAKRPTSAQDCVAWARLRFEDSFNLNIRQLLHNMPPDFVTPNGQPFWSGARRPPTPLDFNSADELHMLFIRSAAGIVARIYGLSAELQALPASEMASIAQSTPVPAFVPRRVQYATGPDAASQKQEDPSAIAATDLTDADMPDPAKHQGLQIAPEEFEKDDDANGHIDFITATSNLRATNYGIPIADRVKTKMIAGKIIPAMITTTALVTGLVAVEVLKYLVGAKKRELFRNAFVNIALPLVALSEPVEVPKGTEYVANDGRKMAFTMWDKVEVGDGSDITVGDAIDSIEQRYGVDVCMMSTPGGLLVYNGLMPNPKARSVLMREKLEALFKKPLDESVKTVSLVLNATVNDEDLDLPAVRFRIRK</sequence>